<dbReference type="Pfam" id="PF00005">
    <property type="entry name" value="ABC_tran"/>
    <property type="match status" value="1"/>
</dbReference>
<accession>A0A3S4MMP6</accession>
<name>A0A3S4MMP6_STRVE</name>
<dbReference type="InterPro" id="IPR003439">
    <property type="entry name" value="ABC_transporter-like_ATP-bd"/>
</dbReference>
<evidence type="ECO:0000256" key="1">
    <source>
        <dbReference type="ARBA" id="ARBA00005417"/>
    </source>
</evidence>
<organism evidence="4 5">
    <name type="scientific">Streptococcus vestibularis</name>
    <dbReference type="NCBI Taxonomy" id="1343"/>
    <lineage>
        <taxon>Bacteria</taxon>
        <taxon>Bacillati</taxon>
        <taxon>Bacillota</taxon>
        <taxon>Bacilli</taxon>
        <taxon>Lactobacillales</taxon>
        <taxon>Streptococcaceae</taxon>
        <taxon>Streptococcus</taxon>
    </lineage>
</organism>
<dbReference type="Proteomes" id="UP000380217">
    <property type="component" value="Unassembled WGS sequence"/>
</dbReference>
<proteinExistence type="inferred from homology"/>
<dbReference type="Gene3D" id="3.40.50.300">
    <property type="entry name" value="P-loop containing nucleotide triphosphate hydrolases"/>
    <property type="match status" value="1"/>
</dbReference>
<keyword evidence="4" id="KW-0547">Nucleotide-binding</keyword>
<dbReference type="PANTHER" id="PTHR43335">
    <property type="entry name" value="ABC TRANSPORTER, ATP-BINDING PROTEIN"/>
    <property type="match status" value="1"/>
</dbReference>
<comment type="similarity">
    <text evidence="1">Belongs to the ABC transporter superfamily.</text>
</comment>
<keyword evidence="4" id="KW-0067">ATP-binding</keyword>
<dbReference type="SUPFAM" id="SSF52540">
    <property type="entry name" value="P-loop containing nucleoside triphosphate hydrolases"/>
    <property type="match status" value="1"/>
</dbReference>
<keyword evidence="2" id="KW-0813">Transport</keyword>
<dbReference type="InterPro" id="IPR027417">
    <property type="entry name" value="P-loop_NTPase"/>
</dbReference>
<evidence type="ECO:0000313" key="4">
    <source>
        <dbReference type="EMBL" id="VUW92545.1"/>
    </source>
</evidence>
<evidence type="ECO:0000313" key="5">
    <source>
        <dbReference type="Proteomes" id="UP000380217"/>
    </source>
</evidence>
<protein>
    <submittedName>
        <fullName evidence="4">Putative ABC transporter ATP-binding protein YbhF</fullName>
    </submittedName>
</protein>
<dbReference type="GO" id="GO:0005524">
    <property type="term" value="F:ATP binding"/>
    <property type="evidence" value="ECO:0007669"/>
    <property type="project" value="UniProtKB-KW"/>
</dbReference>
<dbReference type="AlphaFoldDB" id="A0A3S4MMP6"/>
<gene>
    <name evidence="4" type="primary">ybhF_2</name>
    <name evidence="4" type="ORF">SSSS39_00527</name>
</gene>
<evidence type="ECO:0000259" key="3">
    <source>
        <dbReference type="Pfam" id="PF00005"/>
    </source>
</evidence>
<feature type="domain" description="ABC transporter" evidence="3">
    <location>
        <begin position="5"/>
        <end position="54"/>
    </location>
</feature>
<sequence length="60" mass="6621">MELEKFTVREGEIYGFLGPNGAGKTTTMKMILSLVMPTSGEILINGENITKNKQYLNQIG</sequence>
<dbReference type="GO" id="GO:0016887">
    <property type="term" value="F:ATP hydrolysis activity"/>
    <property type="evidence" value="ECO:0007669"/>
    <property type="project" value="InterPro"/>
</dbReference>
<evidence type="ECO:0000256" key="2">
    <source>
        <dbReference type="ARBA" id="ARBA00022448"/>
    </source>
</evidence>
<accession>A0A564SBM4</accession>
<dbReference type="EMBL" id="CABHNJ010000003">
    <property type="protein sequence ID" value="VUW92545.1"/>
    <property type="molecule type" value="Genomic_DNA"/>
</dbReference>
<dbReference type="PANTHER" id="PTHR43335:SF4">
    <property type="entry name" value="ABC TRANSPORTER, ATP-BINDING PROTEIN"/>
    <property type="match status" value="1"/>
</dbReference>
<reference evidence="4 5" key="1">
    <citation type="submission" date="2019-07" db="EMBL/GenBank/DDBJ databases">
        <authorList>
            <person name="Hibberd C M."/>
            <person name="Gehrig L. J."/>
            <person name="Chang H.-W."/>
            <person name="Venkatesh S."/>
        </authorList>
    </citation>
    <scope>NUCLEOTIDE SEQUENCE [LARGE SCALE GENOMIC DNA]</scope>
    <source>
        <strain evidence="4">Streptococcus_salivarius_SS_Bg39</strain>
    </source>
</reference>